<feature type="DNA-binding region" description="OmpR/PhoB-type" evidence="6">
    <location>
        <begin position="1"/>
        <end position="93"/>
    </location>
</feature>
<feature type="domain" description="OmpR/PhoB-type" evidence="7">
    <location>
        <begin position="1"/>
        <end position="93"/>
    </location>
</feature>
<dbReference type="InterPro" id="IPR002182">
    <property type="entry name" value="NB-ARC"/>
</dbReference>
<dbReference type="SMART" id="SM00862">
    <property type="entry name" value="Trans_reg_C"/>
    <property type="match status" value="1"/>
</dbReference>
<feature type="repeat" description="TPR" evidence="5">
    <location>
        <begin position="699"/>
        <end position="732"/>
    </location>
</feature>
<keyword evidence="3 6" id="KW-0238">DNA-binding</keyword>
<dbReference type="Gene3D" id="3.40.50.300">
    <property type="entry name" value="P-loop containing nucleotide triphosphate hydrolases"/>
    <property type="match status" value="1"/>
</dbReference>
<evidence type="ECO:0000256" key="6">
    <source>
        <dbReference type="PROSITE-ProRule" id="PRU01091"/>
    </source>
</evidence>
<dbReference type="Gene3D" id="1.25.40.10">
    <property type="entry name" value="Tetratricopeptide repeat domain"/>
    <property type="match status" value="4"/>
</dbReference>
<dbReference type="InterPro" id="IPR051677">
    <property type="entry name" value="AfsR-DnrI-RedD_regulator"/>
</dbReference>
<dbReference type="SUPFAM" id="SSF52540">
    <property type="entry name" value="P-loop containing nucleoside triphosphate hydrolases"/>
    <property type="match status" value="1"/>
</dbReference>
<dbReference type="Pfam" id="PF00931">
    <property type="entry name" value="NB-ARC"/>
    <property type="match status" value="1"/>
</dbReference>
<dbReference type="Pfam" id="PF03704">
    <property type="entry name" value="BTAD"/>
    <property type="match status" value="1"/>
</dbReference>
<keyword evidence="4" id="KW-0804">Transcription</keyword>
<dbReference type="EMBL" id="JBHLUD010000009">
    <property type="protein sequence ID" value="MFC0545302.1"/>
    <property type="molecule type" value="Genomic_DNA"/>
</dbReference>
<evidence type="ECO:0000256" key="1">
    <source>
        <dbReference type="ARBA" id="ARBA00005820"/>
    </source>
</evidence>
<dbReference type="RefSeq" id="WP_379794306.1">
    <property type="nucleotide sequence ID" value="NZ_JBHLUD010000009.1"/>
</dbReference>
<evidence type="ECO:0000313" key="9">
    <source>
        <dbReference type="Proteomes" id="UP001589810"/>
    </source>
</evidence>
<keyword evidence="2" id="KW-0805">Transcription regulation</keyword>
<comment type="caution">
    <text evidence="8">The sequence shown here is derived from an EMBL/GenBank/DDBJ whole genome shotgun (WGS) entry which is preliminary data.</text>
</comment>
<proteinExistence type="inferred from homology"/>
<gene>
    <name evidence="8" type="ORF">ACFFH7_27590</name>
</gene>
<dbReference type="InterPro" id="IPR005158">
    <property type="entry name" value="BTAD"/>
</dbReference>
<sequence>MELRLLGPVQARIGETVVDLGPRQRRLVLAVLALEVNRLVPVDRLVDLVWPVRAPRTAAHAVRVSVSSIRALLAEADADLAVVTRGSGYQLKADPMLIDVHRFQALVAQAREADADSSRLRLLDEALGLWRGPALVDTADPEVIDQLVGGVTEARLVAQEDRFDTLLRLGRHQEALGELTTLVDQYPTRERLVGQLMLALHRGGQSSRALAVSRRTRALLAEELGIDPGEELARLELSILRNDQALTSTAPPRSVAMTAPALLPPAIGDFTGREAQFAALDAAGAVKLVVGTAGVGKTALVVQWGHRVRAQFPDGQLYVNLNGYSVGAPVQPLHALSQFLRAVGVEPDQVPVDLAEATGLYRTLLADRKVLVLLDNAVSAEQVRPLLPAGAGCQVLITSRDRLDGLVAMEGAHRLALDVMSPDEALSLLRRMVGAERIDADAEAAATLAGTCAHLPLALRITAAQLANHQWRPLADHVEALTQGDLLASLRIDGDEQSAVRAAFDLSYSGLKPEAQELFRRLGLVPGPDVSAESAAALIEATPCEAARLLDQLAAVHLVDQPVPGRYTCHDLLRQYARERSHEQDSAEERENVLCRLLDLYLRHTRAAVGVLYPHMLQLVAPTEKVFDDSASARKWLDAERPSVVAAVHDAARAGQRERAWLLADAIRGFLYHSGDLADWFAVARLAVAVSVDDPKAKAAALFSLGTAHYAVNQYPEAVELWTASLDLCRQTEWWPGQASVLNNLGLIAASTGELAKATTYYEQALRIGLMLGNRFTEKMVLANLGIACQQRGEPDRAVDFYRRALVITREIDQRGEGAVLIYLGGSLELRGDLDEALESCQAGLVLSREIGARNNEAQSQLYISDIQHAAGRREEALAAARAAVEIAADLGDLRTEAGGWIMLGTILGGTKECERAVALARAIGARYDECNALITLAANVLPTGGVGQANDYAQHALSIARDVGYRALEGRALSVLADIALAGTQASRAVVLATEALTVQRQCGDRLSIAATLCVLGIALRETVGLAAALPHWREASDLYRRCDAPQPRRLSALLAA</sequence>
<evidence type="ECO:0000256" key="4">
    <source>
        <dbReference type="ARBA" id="ARBA00023163"/>
    </source>
</evidence>
<dbReference type="SMART" id="SM01043">
    <property type="entry name" value="BTAD"/>
    <property type="match status" value="1"/>
</dbReference>
<evidence type="ECO:0000256" key="2">
    <source>
        <dbReference type="ARBA" id="ARBA00023015"/>
    </source>
</evidence>
<evidence type="ECO:0000313" key="8">
    <source>
        <dbReference type="EMBL" id="MFC0545302.1"/>
    </source>
</evidence>
<dbReference type="InterPro" id="IPR027417">
    <property type="entry name" value="P-loop_NTPase"/>
</dbReference>
<dbReference type="Gene3D" id="1.10.10.10">
    <property type="entry name" value="Winged helix-like DNA-binding domain superfamily/Winged helix DNA-binding domain"/>
    <property type="match status" value="2"/>
</dbReference>
<protein>
    <submittedName>
        <fullName evidence="8">BTAD domain-containing putative transcriptional regulator</fullName>
    </submittedName>
</protein>
<dbReference type="SUPFAM" id="SSF48452">
    <property type="entry name" value="TPR-like"/>
    <property type="match status" value="4"/>
</dbReference>
<dbReference type="Proteomes" id="UP001589810">
    <property type="component" value="Unassembled WGS sequence"/>
</dbReference>
<dbReference type="InterPro" id="IPR016032">
    <property type="entry name" value="Sig_transdc_resp-reg_C-effctor"/>
</dbReference>
<dbReference type="PANTHER" id="PTHR35807:SF1">
    <property type="entry name" value="TRANSCRIPTIONAL REGULATOR REDD"/>
    <property type="match status" value="1"/>
</dbReference>
<dbReference type="SMART" id="SM00028">
    <property type="entry name" value="TPR"/>
    <property type="match status" value="6"/>
</dbReference>
<dbReference type="InterPro" id="IPR011990">
    <property type="entry name" value="TPR-like_helical_dom_sf"/>
</dbReference>
<dbReference type="PROSITE" id="PS50005">
    <property type="entry name" value="TPR"/>
    <property type="match status" value="1"/>
</dbReference>
<dbReference type="InterPro" id="IPR019734">
    <property type="entry name" value="TPR_rpt"/>
</dbReference>
<keyword evidence="5" id="KW-0802">TPR repeat</keyword>
<organism evidence="8 9">
    <name type="scientific">Kutzneria chonburiensis</name>
    <dbReference type="NCBI Taxonomy" id="1483604"/>
    <lineage>
        <taxon>Bacteria</taxon>
        <taxon>Bacillati</taxon>
        <taxon>Actinomycetota</taxon>
        <taxon>Actinomycetes</taxon>
        <taxon>Pseudonocardiales</taxon>
        <taxon>Pseudonocardiaceae</taxon>
        <taxon>Kutzneria</taxon>
    </lineage>
</organism>
<dbReference type="SUPFAM" id="SSF46894">
    <property type="entry name" value="C-terminal effector domain of the bipartite response regulators"/>
    <property type="match status" value="1"/>
</dbReference>
<keyword evidence="9" id="KW-1185">Reference proteome</keyword>
<reference evidence="8 9" key="1">
    <citation type="submission" date="2024-09" db="EMBL/GenBank/DDBJ databases">
        <authorList>
            <person name="Sun Q."/>
            <person name="Mori K."/>
        </authorList>
    </citation>
    <scope>NUCLEOTIDE SEQUENCE [LARGE SCALE GENOMIC DNA]</scope>
    <source>
        <strain evidence="8 9">TBRC 1432</strain>
    </source>
</reference>
<accession>A0ABV6MYC0</accession>
<dbReference type="InterPro" id="IPR036388">
    <property type="entry name" value="WH-like_DNA-bd_sf"/>
</dbReference>
<name>A0ABV6MYC0_9PSEU</name>
<evidence type="ECO:0000256" key="3">
    <source>
        <dbReference type="ARBA" id="ARBA00023125"/>
    </source>
</evidence>
<dbReference type="CDD" id="cd15831">
    <property type="entry name" value="BTAD"/>
    <property type="match status" value="1"/>
</dbReference>
<dbReference type="InterPro" id="IPR001867">
    <property type="entry name" value="OmpR/PhoB-type_DNA-bd"/>
</dbReference>
<dbReference type="PRINTS" id="PR00364">
    <property type="entry name" value="DISEASERSIST"/>
</dbReference>
<dbReference type="Pfam" id="PF00486">
    <property type="entry name" value="Trans_reg_C"/>
    <property type="match status" value="1"/>
</dbReference>
<evidence type="ECO:0000256" key="5">
    <source>
        <dbReference type="PROSITE-ProRule" id="PRU00339"/>
    </source>
</evidence>
<dbReference type="Pfam" id="PF13424">
    <property type="entry name" value="TPR_12"/>
    <property type="match status" value="1"/>
</dbReference>
<evidence type="ECO:0000259" key="7">
    <source>
        <dbReference type="PROSITE" id="PS51755"/>
    </source>
</evidence>
<dbReference type="PROSITE" id="PS51755">
    <property type="entry name" value="OMPR_PHOB"/>
    <property type="match status" value="1"/>
</dbReference>
<comment type="similarity">
    <text evidence="1">Belongs to the AfsR/DnrI/RedD regulatory family.</text>
</comment>
<dbReference type="PANTHER" id="PTHR35807">
    <property type="entry name" value="TRANSCRIPTIONAL REGULATOR REDD-RELATED"/>
    <property type="match status" value="1"/>
</dbReference>